<proteinExistence type="inferred from homology"/>
<dbReference type="PANTHER" id="PTHR30126:SF39">
    <property type="entry name" value="HTH-TYPE TRANSCRIPTIONAL REGULATOR CYSL"/>
    <property type="match status" value="1"/>
</dbReference>
<dbReference type="OrthoDB" id="8751315at2"/>
<accession>L0A1C1</accession>
<dbReference type="Gene3D" id="3.40.190.10">
    <property type="entry name" value="Periplasmic binding protein-like II"/>
    <property type="match status" value="2"/>
</dbReference>
<dbReference type="AlphaFoldDB" id="L0A1C1"/>
<keyword evidence="7" id="KW-1185">Reference proteome</keyword>
<name>L0A1C1_DEIPD</name>
<dbReference type="PANTHER" id="PTHR30126">
    <property type="entry name" value="HTH-TYPE TRANSCRIPTIONAL REGULATOR"/>
    <property type="match status" value="1"/>
</dbReference>
<dbReference type="Pfam" id="PF00126">
    <property type="entry name" value="HTH_1"/>
    <property type="match status" value="1"/>
</dbReference>
<reference evidence="7" key="1">
    <citation type="submission" date="2012-03" db="EMBL/GenBank/DDBJ databases">
        <title>Complete sequence of chromosome of Deinococcus peraridilitoris DSM 19664.</title>
        <authorList>
            <person name="Lucas S."/>
            <person name="Copeland A."/>
            <person name="Lapidus A."/>
            <person name="Glavina del Rio T."/>
            <person name="Dalin E."/>
            <person name="Tice H."/>
            <person name="Bruce D."/>
            <person name="Goodwin L."/>
            <person name="Pitluck S."/>
            <person name="Peters L."/>
            <person name="Mikhailova N."/>
            <person name="Lu M."/>
            <person name="Kyrpides N."/>
            <person name="Mavromatis K."/>
            <person name="Ivanova N."/>
            <person name="Brettin T."/>
            <person name="Detter J.C."/>
            <person name="Han C."/>
            <person name="Larimer F."/>
            <person name="Land M."/>
            <person name="Hauser L."/>
            <person name="Markowitz V."/>
            <person name="Cheng J.-F."/>
            <person name="Hugenholtz P."/>
            <person name="Woyke T."/>
            <person name="Wu D."/>
            <person name="Pukall R."/>
            <person name="Steenblock K."/>
            <person name="Brambilla E."/>
            <person name="Klenk H.-P."/>
            <person name="Eisen J.A."/>
        </authorList>
    </citation>
    <scope>NUCLEOTIDE SEQUENCE [LARGE SCALE GENOMIC DNA]</scope>
    <source>
        <strain evidence="7">DSM 19664 / LMG 22246 / CIP 109416 / KR-200</strain>
    </source>
</reference>
<dbReference type="Pfam" id="PF03466">
    <property type="entry name" value="LysR_substrate"/>
    <property type="match status" value="1"/>
</dbReference>
<dbReference type="PATRIC" id="fig|937777.3.peg.2204"/>
<keyword evidence="2" id="KW-0805">Transcription regulation</keyword>
<keyword evidence="3" id="KW-0238">DNA-binding</keyword>
<dbReference type="FunFam" id="1.10.10.10:FF:000001">
    <property type="entry name" value="LysR family transcriptional regulator"/>
    <property type="match status" value="1"/>
</dbReference>
<dbReference type="InterPro" id="IPR000847">
    <property type="entry name" value="LysR_HTH_N"/>
</dbReference>
<dbReference type="SUPFAM" id="SSF46785">
    <property type="entry name" value="Winged helix' DNA-binding domain"/>
    <property type="match status" value="1"/>
</dbReference>
<dbReference type="GO" id="GO:0003700">
    <property type="term" value="F:DNA-binding transcription factor activity"/>
    <property type="evidence" value="ECO:0007669"/>
    <property type="project" value="InterPro"/>
</dbReference>
<dbReference type="InterPro" id="IPR036388">
    <property type="entry name" value="WH-like_DNA-bd_sf"/>
</dbReference>
<dbReference type="Gene3D" id="1.10.10.10">
    <property type="entry name" value="Winged helix-like DNA-binding domain superfamily/Winged helix DNA-binding domain"/>
    <property type="match status" value="1"/>
</dbReference>
<evidence type="ECO:0000256" key="3">
    <source>
        <dbReference type="ARBA" id="ARBA00023125"/>
    </source>
</evidence>
<comment type="similarity">
    <text evidence="1">Belongs to the LysR transcriptional regulatory family.</text>
</comment>
<dbReference type="Proteomes" id="UP000010467">
    <property type="component" value="Chromosome"/>
</dbReference>
<dbReference type="EMBL" id="CP003382">
    <property type="protein sequence ID" value="AFZ67688.1"/>
    <property type="molecule type" value="Genomic_DNA"/>
</dbReference>
<dbReference type="RefSeq" id="WP_015235991.1">
    <property type="nucleotide sequence ID" value="NC_019793.1"/>
</dbReference>
<dbReference type="PRINTS" id="PR00039">
    <property type="entry name" value="HTHLYSR"/>
</dbReference>
<dbReference type="CDD" id="cd05466">
    <property type="entry name" value="PBP2_LTTR_substrate"/>
    <property type="match status" value="1"/>
</dbReference>
<evidence type="ECO:0000313" key="6">
    <source>
        <dbReference type="EMBL" id="AFZ67688.1"/>
    </source>
</evidence>
<feature type="domain" description="HTH lysR-type" evidence="5">
    <location>
        <begin position="5"/>
        <end position="62"/>
    </location>
</feature>
<evidence type="ECO:0000256" key="1">
    <source>
        <dbReference type="ARBA" id="ARBA00009437"/>
    </source>
</evidence>
<dbReference type="eggNOG" id="COG0583">
    <property type="taxonomic scope" value="Bacteria"/>
</dbReference>
<dbReference type="KEGG" id="dpd:Deipe_2203"/>
<dbReference type="InterPro" id="IPR036390">
    <property type="entry name" value="WH_DNA-bd_sf"/>
</dbReference>
<protein>
    <submittedName>
        <fullName evidence="6">Transcriptional regulator</fullName>
    </submittedName>
</protein>
<dbReference type="PROSITE" id="PS50931">
    <property type="entry name" value="HTH_LYSR"/>
    <property type="match status" value="1"/>
</dbReference>
<dbReference type="GO" id="GO:0000976">
    <property type="term" value="F:transcription cis-regulatory region binding"/>
    <property type="evidence" value="ECO:0007669"/>
    <property type="project" value="TreeGrafter"/>
</dbReference>
<organism evidence="6 7">
    <name type="scientific">Deinococcus peraridilitoris (strain DSM 19664 / LMG 22246 / CIP 109416 / KR-200)</name>
    <dbReference type="NCBI Taxonomy" id="937777"/>
    <lineage>
        <taxon>Bacteria</taxon>
        <taxon>Thermotogati</taxon>
        <taxon>Deinococcota</taxon>
        <taxon>Deinococci</taxon>
        <taxon>Deinococcales</taxon>
        <taxon>Deinococcaceae</taxon>
        <taxon>Deinococcus</taxon>
    </lineage>
</organism>
<dbReference type="InterPro" id="IPR005119">
    <property type="entry name" value="LysR_subst-bd"/>
</dbReference>
<dbReference type="SUPFAM" id="SSF53850">
    <property type="entry name" value="Periplasmic binding protein-like II"/>
    <property type="match status" value="1"/>
</dbReference>
<sequence>MNAQPTLAQLKFFVAVADAGSFSEAAAELNVSQSSLSEAVAKLEKILGQPLLRRTTGGTTLTPAGQRAMEHARVALLAISDLHLAVAMNDALSGTLRIATHRSLGVHILAPVLFALNQKHPALQVHVQDSESDGAGGQELIRSGQVDAGFIDAPSGDGLLWWPLLADEYHAVVPASRGAAPLTWAELRTAHLILTPSANTCHRHVQAYLRAHDVQATQLREVEEDGVILKMVEHGLGVTLMPRLAFEPLLPGLRVVALPAPLTRHLGVAVRPGRAGLPHIKAFMQAVRLHLPAPQGAYTPLRPT</sequence>
<dbReference type="HOGENOM" id="CLU_039613_6_4_0"/>
<gene>
    <name evidence="6" type="ordered locus">Deipe_2203</name>
</gene>
<evidence type="ECO:0000259" key="5">
    <source>
        <dbReference type="PROSITE" id="PS50931"/>
    </source>
</evidence>
<keyword evidence="4" id="KW-0804">Transcription</keyword>
<dbReference type="STRING" id="937777.Deipe_2203"/>
<evidence type="ECO:0000313" key="7">
    <source>
        <dbReference type="Proteomes" id="UP000010467"/>
    </source>
</evidence>
<evidence type="ECO:0000256" key="2">
    <source>
        <dbReference type="ARBA" id="ARBA00023015"/>
    </source>
</evidence>
<evidence type="ECO:0000256" key="4">
    <source>
        <dbReference type="ARBA" id="ARBA00023163"/>
    </source>
</evidence>